<reference evidence="1 2" key="1">
    <citation type="submission" date="2017-10" db="EMBL/GenBank/DDBJ databases">
        <title>Comparative genomics in systemic dimorphic fungi from Ajellomycetaceae.</title>
        <authorList>
            <person name="Munoz J.F."/>
            <person name="Mcewen J.G."/>
            <person name="Clay O.K."/>
            <person name="Cuomo C.A."/>
        </authorList>
    </citation>
    <scope>NUCLEOTIDE SEQUENCE [LARGE SCALE GENOMIC DNA]</scope>
    <source>
        <strain evidence="1 2">UAMH130</strain>
    </source>
</reference>
<dbReference type="EMBL" id="PDNC01000039">
    <property type="protein sequence ID" value="PGH04388.1"/>
    <property type="molecule type" value="Genomic_DNA"/>
</dbReference>
<comment type="caution">
    <text evidence="1">The sequence shown here is derived from an EMBL/GenBank/DDBJ whole genome shotgun (WGS) entry which is preliminary data.</text>
</comment>
<sequence length="126" mass="14271">MIKSISRPSAPSIPSDALGEIRSLPGHTWVHERQLFAYTRGRFLLDEAKQMACRRVQFSMDGLASVAASSVDAKHRVDIENCPEGLADTSRQTYTYYGQWKRKEKLSLKFQTSMPAYRIKPPPAKL</sequence>
<dbReference type="STRING" id="2060905.A0A2B7X6V8"/>
<dbReference type="AlphaFoldDB" id="A0A2B7X6V8"/>
<proteinExistence type="predicted"/>
<name>A0A2B7X6V8_9EURO</name>
<dbReference type="OrthoDB" id="4188486at2759"/>
<accession>A0A2B7X6V8</accession>
<keyword evidence="2" id="KW-1185">Reference proteome</keyword>
<gene>
    <name evidence="1" type="ORF">GX51_03547</name>
</gene>
<evidence type="ECO:0000313" key="1">
    <source>
        <dbReference type="EMBL" id="PGH04388.1"/>
    </source>
</evidence>
<protein>
    <submittedName>
        <fullName evidence="1">Uncharacterized protein</fullName>
    </submittedName>
</protein>
<evidence type="ECO:0000313" key="2">
    <source>
        <dbReference type="Proteomes" id="UP000224080"/>
    </source>
</evidence>
<dbReference type="Proteomes" id="UP000224080">
    <property type="component" value="Unassembled WGS sequence"/>
</dbReference>
<organism evidence="1 2">
    <name type="scientific">Blastomyces parvus</name>
    <dbReference type="NCBI Taxonomy" id="2060905"/>
    <lineage>
        <taxon>Eukaryota</taxon>
        <taxon>Fungi</taxon>
        <taxon>Dikarya</taxon>
        <taxon>Ascomycota</taxon>
        <taxon>Pezizomycotina</taxon>
        <taxon>Eurotiomycetes</taxon>
        <taxon>Eurotiomycetidae</taxon>
        <taxon>Onygenales</taxon>
        <taxon>Ajellomycetaceae</taxon>
        <taxon>Blastomyces</taxon>
    </lineage>
</organism>